<keyword evidence="1" id="KW-0732">Signal</keyword>
<evidence type="ECO:0000313" key="2">
    <source>
        <dbReference type="EMBL" id="QAT42438.1"/>
    </source>
</evidence>
<accession>A0A410PU86</accession>
<keyword evidence="3" id="KW-1185">Reference proteome</keyword>
<evidence type="ECO:0000313" key="3">
    <source>
        <dbReference type="Proteomes" id="UP000287601"/>
    </source>
</evidence>
<sequence>MKKRILGLFLVVIMIMGNSSMVFAGVIEESTPINNVNGTSTVLTTDNTTLNVDTEYKLLDY</sequence>
<gene>
    <name evidence="2" type="ORF">EQM06_03895</name>
</gene>
<feature type="signal peptide" evidence="1">
    <location>
        <begin position="1"/>
        <end position="24"/>
    </location>
</feature>
<dbReference type="RefSeq" id="WP_128745088.1">
    <property type="nucleotide sequence ID" value="NZ_CP035281.1"/>
</dbReference>
<dbReference type="EMBL" id="CP035281">
    <property type="protein sequence ID" value="QAT42438.1"/>
    <property type="molecule type" value="Genomic_DNA"/>
</dbReference>
<reference evidence="2 3" key="1">
    <citation type="submission" date="2019-01" db="EMBL/GenBank/DDBJ databases">
        <title>Draft genomes of a novel of Aminipila strains.</title>
        <authorList>
            <person name="Ma S."/>
        </authorList>
    </citation>
    <scope>NUCLEOTIDE SEQUENCE [LARGE SCALE GENOMIC DNA]</scope>
    <source>
        <strain evidence="3">JN-39</strain>
    </source>
</reference>
<dbReference type="AlphaFoldDB" id="A0A410PU86"/>
<organism evidence="2 3">
    <name type="scientific">Aminipila luticellarii</name>
    <dbReference type="NCBI Taxonomy" id="2507160"/>
    <lineage>
        <taxon>Bacteria</taxon>
        <taxon>Bacillati</taxon>
        <taxon>Bacillota</taxon>
        <taxon>Clostridia</taxon>
        <taxon>Peptostreptococcales</taxon>
        <taxon>Anaerovoracaceae</taxon>
        <taxon>Aminipila</taxon>
    </lineage>
</organism>
<evidence type="ECO:0000256" key="1">
    <source>
        <dbReference type="SAM" id="SignalP"/>
    </source>
</evidence>
<protein>
    <submittedName>
        <fullName evidence="2">Uncharacterized protein</fullName>
    </submittedName>
</protein>
<name>A0A410PU86_9FIRM</name>
<proteinExistence type="predicted"/>
<dbReference type="Proteomes" id="UP000287601">
    <property type="component" value="Chromosome"/>
</dbReference>
<feature type="chain" id="PRO_5019051519" evidence="1">
    <location>
        <begin position="25"/>
        <end position="61"/>
    </location>
</feature>
<dbReference type="KEGG" id="amij:EQM06_03895"/>